<feature type="domain" description="Cell division control protein 73 C-terminal" evidence="6">
    <location>
        <begin position="253"/>
        <end position="422"/>
    </location>
</feature>
<gene>
    <name evidence="7" type="ORF">Moror_333</name>
</gene>
<evidence type="ECO:0000259" key="6">
    <source>
        <dbReference type="Pfam" id="PF05179"/>
    </source>
</evidence>
<feature type="region of interest" description="Disordered" evidence="5">
    <location>
        <begin position="125"/>
        <end position="184"/>
    </location>
</feature>
<dbReference type="InterPro" id="IPR038103">
    <property type="entry name" value="CDC73_C_sf"/>
</dbReference>
<dbReference type="PANTHER" id="PTHR12466:SF8">
    <property type="entry name" value="PARAFIBROMIN"/>
    <property type="match status" value="1"/>
</dbReference>
<dbReference type="STRING" id="1381753.V2Z2H1"/>
<dbReference type="HOGENOM" id="CLU_025849_2_1_1"/>
<dbReference type="GO" id="GO:0032968">
    <property type="term" value="P:positive regulation of transcription elongation by RNA polymerase II"/>
    <property type="evidence" value="ECO:0007669"/>
    <property type="project" value="TreeGrafter"/>
</dbReference>
<dbReference type="PANTHER" id="PTHR12466">
    <property type="entry name" value="CDC73 DOMAIN PROTEIN"/>
    <property type="match status" value="1"/>
</dbReference>
<keyword evidence="8" id="KW-1185">Reference proteome</keyword>
<accession>V2Z2H1</accession>
<dbReference type="EMBL" id="AWSO01000008">
    <property type="protein sequence ID" value="ESK98154.1"/>
    <property type="molecule type" value="Genomic_DNA"/>
</dbReference>
<dbReference type="OrthoDB" id="2186602at2759"/>
<keyword evidence="4" id="KW-0539">Nucleus</keyword>
<keyword evidence="3" id="KW-0804">Transcription</keyword>
<evidence type="ECO:0000256" key="3">
    <source>
        <dbReference type="ARBA" id="ARBA00023163"/>
    </source>
</evidence>
<comment type="similarity">
    <text evidence="2">Belongs to the CDC73 family.</text>
</comment>
<dbReference type="GO" id="GO:0000993">
    <property type="term" value="F:RNA polymerase II complex binding"/>
    <property type="evidence" value="ECO:0007669"/>
    <property type="project" value="TreeGrafter"/>
</dbReference>
<evidence type="ECO:0000256" key="5">
    <source>
        <dbReference type="SAM" id="MobiDB-lite"/>
    </source>
</evidence>
<dbReference type="GO" id="GO:0016593">
    <property type="term" value="C:Cdc73/Paf1 complex"/>
    <property type="evidence" value="ECO:0007669"/>
    <property type="project" value="InterPro"/>
</dbReference>
<dbReference type="Gene3D" id="3.40.50.11990">
    <property type="entry name" value="RNA polymerase II accessory factor, Cdc73 C-terminal domain"/>
    <property type="match status" value="1"/>
</dbReference>
<evidence type="ECO:0000256" key="2">
    <source>
        <dbReference type="ARBA" id="ARBA00010427"/>
    </source>
</evidence>
<evidence type="ECO:0000256" key="4">
    <source>
        <dbReference type="ARBA" id="ARBA00023242"/>
    </source>
</evidence>
<dbReference type="KEGG" id="mrr:Moror_333"/>
<evidence type="ECO:0000313" key="8">
    <source>
        <dbReference type="Proteomes" id="UP000017559"/>
    </source>
</evidence>
<dbReference type="Proteomes" id="UP000017559">
    <property type="component" value="Unassembled WGS sequence"/>
</dbReference>
<dbReference type="InterPro" id="IPR031336">
    <property type="entry name" value="CDC73_C"/>
</dbReference>
<protein>
    <submittedName>
        <fullName evidence="7">Rna polymerase ii accessory cdc73 family</fullName>
    </submittedName>
</protein>
<proteinExistence type="inferred from homology"/>
<name>V2Z2H1_MONRO</name>
<evidence type="ECO:0000256" key="1">
    <source>
        <dbReference type="ARBA" id="ARBA00004123"/>
    </source>
</evidence>
<comment type="caution">
    <text evidence="7">The sequence shown here is derived from an EMBL/GenBank/DDBJ whole genome shotgun (WGS) entry which is preliminary data.</text>
</comment>
<comment type="subcellular location">
    <subcellularLocation>
        <location evidence="1">Nucleus</location>
    </subcellularLocation>
</comment>
<dbReference type="FunFam" id="3.40.50.11990:FF:000004">
    <property type="entry name" value="Potential RNA Pol II elongation accessory factor"/>
    <property type="match status" value="1"/>
</dbReference>
<dbReference type="AlphaFoldDB" id="V2Z2H1"/>
<sequence length="433" mass="48016">MAASDPLLTLRQAIHSKSPITFSQDSEPCQNLAKATHIVIAGQSFSKTIPTRFLKVSASSSTSPNDAYTLEAVYLAWSLKSAPVAEYMKKAREGGLLTGFVSVTERKGVVDWLEGTTEVHERVAPLGVQPAQTKAEGPSTTPPGSPRSSFSYTTTSKGAALPTPAAGTSLPAKRRYVPDSHDAEAVKKIKQQEVELRDRNSVLRGVKANNFSSVRQAFADKLKKIKDASRPGAATAVPTPVPDPKLQARKARQNYPIIMISSSPTALITMHNVRRFLQESVFEPSSEAQARARSEGNSRPEDMIPIYRKLTHIDSGGKETVIQSKYFVVDSTEALSKFGGADAWDRVVCVMTTGQAWQFRPYRWSEPKVLFHHVKGIYMSWTTEPPNPKIRDWNVTELKIDQHRRHVDKSVVAHFWRILDDWTLANKPWLVKG</sequence>
<dbReference type="Pfam" id="PF05179">
    <property type="entry name" value="CDC73_C"/>
    <property type="match status" value="1"/>
</dbReference>
<dbReference type="InterPro" id="IPR007852">
    <property type="entry name" value="Cdc73/Parafibromin"/>
</dbReference>
<evidence type="ECO:0000313" key="7">
    <source>
        <dbReference type="EMBL" id="ESK98154.1"/>
    </source>
</evidence>
<reference evidence="7 8" key="1">
    <citation type="journal article" date="2014" name="BMC Genomics">
        <title>Genome and secretome analysis of the hemibiotrophic fungal pathogen, Moniliophthora roreri, which causes frosty pod rot disease of cacao: mechanisms of the biotrophic and necrotrophic phases.</title>
        <authorList>
            <person name="Meinhardt L.W."/>
            <person name="Costa G.G.L."/>
            <person name="Thomazella D.P.T."/>
            <person name="Teixeira P.J.P.L."/>
            <person name="Carazzolle M.F."/>
            <person name="Schuster S.C."/>
            <person name="Carlson J.E."/>
            <person name="Guiltinan M.J."/>
            <person name="Mieczkowski P."/>
            <person name="Farmer A."/>
            <person name="Ramaraj T."/>
            <person name="Crozier J."/>
            <person name="Davis R.E."/>
            <person name="Shao J."/>
            <person name="Melnick R.L."/>
            <person name="Pereira G.A.G."/>
            <person name="Bailey B.A."/>
        </authorList>
    </citation>
    <scope>NUCLEOTIDE SEQUENCE [LARGE SCALE GENOMIC DNA]</scope>
    <source>
        <strain evidence="7 8">MCA 2997</strain>
    </source>
</reference>
<organism evidence="7 8">
    <name type="scientific">Moniliophthora roreri (strain MCA 2997)</name>
    <name type="common">Cocoa frosty pod rot fungus</name>
    <name type="synonym">Crinipellis roreri</name>
    <dbReference type="NCBI Taxonomy" id="1381753"/>
    <lineage>
        <taxon>Eukaryota</taxon>
        <taxon>Fungi</taxon>
        <taxon>Dikarya</taxon>
        <taxon>Basidiomycota</taxon>
        <taxon>Agaricomycotina</taxon>
        <taxon>Agaricomycetes</taxon>
        <taxon>Agaricomycetidae</taxon>
        <taxon>Agaricales</taxon>
        <taxon>Marasmiineae</taxon>
        <taxon>Marasmiaceae</taxon>
        <taxon>Moniliophthora</taxon>
    </lineage>
</organism>
<dbReference type="GO" id="GO:0006368">
    <property type="term" value="P:transcription elongation by RNA polymerase II"/>
    <property type="evidence" value="ECO:0007669"/>
    <property type="project" value="InterPro"/>
</dbReference>